<dbReference type="Pfam" id="PF04011">
    <property type="entry name" value="LemA"/>
    <property type="match status" value="1"/>
</dbReference>
<keyword evidence="3 6" id="KW-0812">Transmembrane</keyword>
<protein>
    <submittedName>
        <fullName evidence="7">LemA family protein</fullName>
    </submittedName>
</protein>
<comment type="caution">
    <text evidence="7">The sequence shown here is derived from an EMBL/GenBank/DDBJ whole genome shotgun (WGS) entry which is preliminary data.</text>
</comment>
<gene>
    <name evidence="7" type="ORF">HMPREF6123_0194</name>
</gene>
<dbReference type="SUPFAM" id="SSF140478">
    <property type="entry name" value="LemA-like"/>
    <property type="match status" value="1"/>
</dbReference>
<organism evidence="7 8">
    <name type="scientific">Oribacterium sinus F0268</name>
    <dbReference type="NCBI Taxonomy" id="585501"/>
    <lineage>
        <taxon>Bacteria</taxon>
        <taxon>Bacillati</taxon>
        <taxon>Bacillota</taxon>
        <taxon>Clostridia</taxon>
        <taxon>Lachnospirales</taxon>
        <taxon>Lachnospiraceae</taxon>
        <taxon>Oribacterium</taxon>
    </lineage>
</organism>
<dbReference type="PANTHER" id="PTHR34478:SF1">
    <property type="entry name" value="PROTEIN LEMA"/>
    <property type="match status" value="1"/>
</dbReference>
<comment type="subcellular location">
    <subcellularLocation>
        <location evidence="1">Membrane</location>
        <topology evidence="1">Single-pass membrane protein</topology>
    </subcellularLocation>
</comment>
<evidence type="ECO:0000256" key="3">
    <source>
        <dbReference type="ARBA" id="ARBA00022692"/>
    </source>
</evidence>
<dbReference type="Proteomes" id="UP000004121">
    <property type="component" value="Unassembled WGS sequence"/>
</dbReference>
<dbReference type="EMBL" id="ACKX01000020">
    <property type="protein sequence ID" value="EEJ52530.1"/>
    <property type="molecule type" value="Genomic_DNA"/>
</dbReference>
<accession>C2KUM5</accession>
<name>C2KUM5_9FIRM</name>
<evidence type="ECO:0000256" key="6">
    <source>
        <dbReference type="SAM" id="Phobius"/>
    </source>
</evidence>
<evidence type="ECO:0000256" key="1">
    <source>
        <dbReference type="ARBA" id="ARBA00004167"/>
    </source>
</evidence>
<evidence type="ECO:0000313" key="8">
    <source>
        <dbReference type="Proteomes" id="UP000004121"/>
    </source>
</evidence>
<keyword evidence="4 6" id="KW-1133">Transmembrane helix</keyword>
<dbReference type="PANTHER" id="PTHR34478">
    <property type="entry name" value="PROTEIN LEMA"/>
    <property type="match status" value="1"/>
</dbReference>
<comment type="similarity">
    <text evidence="2">Belongs to the LemA family.</text>
</comment>
<dbReference type="HOGENOM" id="CLU_056714_3_0_9"/>
<proteinExistence type="inferred from homology"/>
<dbReference type="AlphaFoldDB" id="C2KUM5"/>
<feature type="transmembrane region" description="Helical" evidence="6">
    <location>
        <begin position="21"/>
        <end position="40"/>
    </location>
</feature>
<dbReference type="STRING" id="585501.HMPREF6123_0194"/>
<dbReference type="Gene3D" id="1.20.1440.20">
    <property type="entry name" value="LemA-like domain"/>
    <property type="match status" value="1"/>
</dbReference>
<dbReference type="InterPro" id="IPR007156">
    <property type="entry name" value="MamQ_LemA"/>
</dbReference>
<dbReference type="GO" id="GO:0016020">
    <property type="term" value="C:membrane"/>
    <property type="evidence" value="ECO:0007669"/>
    <property type="project" value="UniProtKB-SubCell"/>
</dbReference>
<evidence type="ECO:0000256" key="5">
    <source>
        <dbReference type="ARBA" id="ARBA00023136"/>
    </source>
</evidence>
<evidence type="ECO:0000313" key="7">
    <source>
        <dbReference type="EMBL" id="EEJ52530.1"/>
    </source>
</evidence>
<evidence type="ECO:0000256" key="4">
    <source>
        <dbReference type="ARBA" id="ARBA00022989"/>
    </source>
</evidence>
<reference evidence="7 8" key="1">
    <citation type="submission" date="2009-04" db="EMBL/GenBank/DDBJ databases">
        <authorList>
            <person name="Qin X."/>
            <person name="Bachman B."/>
            <person name="Battles P."/>
            <person name="Bell A."/>
            <person name="Bess C."/>
            <person name="Bickham C."/>
            <person name="Chaboub L."/>
            <person name="Chen D."/>
            <person name="Coyle M."/>
            <person name="Deiros D.R."/>
            <person name="Dinh H."/>
            <person name="Forbes L."/>
            <person name="Fowler G."/>
            <person name="Francisco L."/>
            <person name="Fu Q."/>
            <person name="Gubbala S."/>
            <person name="Hale W."/>
            <person name="Han Y."/>
            <person name="Hemphill L."/>
            <person name="Highlander S.K."/>
            <person name="Hirani K."/>
            <person name="Hogues M."/>
            <person name="Jackson L."/>
            <person name="Jakkamsetti A."/>
            <person name="Javaid M."/>
            <person name="Jiang H."/>
            <person name="Korchina V."/>
            <person name="Kovar C."/>
            <person name="Lara F."/>
            <person name="Lee S."/>
            <person name="Mata R."/>
            <person name="Mathew T."/>
            <person name="Moen C."/>
            <person name="Morales K."/>
            <person name="Munidasa M."/>
            <person name="Nazareth L."/>
            <person name="Ngo R."/>
            <person name="Nguyen L."/>
            <person name="Okwuonu G."/>
            <person name="Ongeri F."/>
            <person name="Patil S."/>
            <person name="Petrosino J."/>
            <person name="Pham C."/>
            <person name="Pham P."/>
            <person name="Pu L.-L."/>
            <person name="Puazo M."/>
            <person name="Raj R."/>
            <person name="Reid J."/>
            <person name="Rouhana J."/>
            <person name="Saada N."/>
            <person name="Shang Y."/>
            <person name="Simmons D."/>
            <person name="Thornton R."/>
            <person name="Warren J."/>
            <person name="Weissenberger G."/>
            <person name="Zhang J."/>
            <person name="Zhang L."/>
            <person name="Zhou C."/>
            <person name="Zhu D."/>
            <person name="Muzny D."/>
            <person name="Worley K."/>
            <person name="Gibbs R."/>
        </authorList>
    </citation>
    <scope>NUCLEOTIDE SEQUENCE [LARGE SCALE GENOMIC DNA]</scope>
    <source>
        <strain evidence="7 8">F0268</strain>
    </source>
</reference>
<dbReference type="InParanoid" id="C2KUM5"/>
<keyword evidence="5 6" id="KW-0472">Membrane</keyword>
<sequence>MHVSALTLGKELRATGKKEELQMVLVPVILIVIVLVWFIGQSNMLNRYLVIIEESKKTVDITLVKRYDTISEMLKVAKAYAKHEEKVFTELVALRQGGSIQDTNRAIANQNDVLAQIRMVGENYPELLSSKQFLNLQSEIASENEDLAAAKRIVNSNVRVINQAIVSFPTSIVAGIKGLRKVDFLEEDLQGKRDLKDLDYNMD</sequence>
<dbReference type="eggNOG" id="COG1704">
    <property type="taxonomic scope" value="Bacteria"/>
</dbReference>
<keyword evidence="8" id="KW-1185">Reference proteome</keyword>
<dbReference type="InterPro" id="IPR023353">
    <property type="entry name" value="LemA-like_dom_sf"/>
</dbReference>
<evidence type="ECO:0000256" key="2">
    <source>
        <dbReference type="ARBA" id="ARBA00008854"/>
    </source>
</evidence>